<evidence type="ECO:0000259" key="11">
    <source>
        <dbReference type="PROSITE" id="PS51186"/>
    </source>
</evidence>
<dbReference type="InterPro" id="IPR045141">
    <property type="entry name" value="NAA60-like"/>
</dbReference>
<comment type="caution">
    <text evidence="12">The sequence shown here is derived from an EMBL/GenBank/DDBJ whole genome shotgun (WGS) entry which is preliminary data.</text>
</comment>
<dbReference type="Gene3D" id="3.40.630.30">
    <property type="match status" value="1"/>
</dbReference>
<evidence type="ECO:0000256" key="1">
    <source>
        <dbReference type="ARBA" id="ARBA00013184"/>
    </source>
</evidence>
<dbReference type="EC" id="2.3.1.48" evidence="1"/>
<name>A0A369K062_HYPMA</name>
<evidence type="ECO:0000256" key="5">
    <source>
        <dbReference type="ARBA" id="ARBA00023315"/>
    </source>
</evidence>
<evidence type="ECO:0000256" key="4">
    <source>
        <dbReference type="ARBA" id="ARBA00022853"/>
    </source>
</evidence>
<keyword evidence="2" id="KW-0808">Transferase</keyword>
<dbReference type="GO" id="GO:0004402">
    <property type="term" value="F:histone acetyltransferase activity"/>
    <property type="evidence" value="ECO:0007669"/>
    <property type="project" value="TreeGrafter"/>
</dbReference>
<feature type="domain" description="N-acetyltransferase" evidence="11">
    <location>
        <begin position="7"/>
        <end position="174"/>
    </location>
</feature>
<dbReference type="STRING" id="39966.A0A369K062"/>
<evidence type="ECO:0000256" key="3">
    <source>
        <dbReference type="ARBA" id="ARBA00022829"/>
    </source>
</evidence>
<evidence type="ECO:0000256" key="6">
    <source>
        <dbReference type="ARBA" id="ARBA00025774"/>
    </source>
</evidence>
<dbReference type="SUPFAM" id="SSF55729">
    <property type="entry name" value="Acyl-CoA N-acyltransferases (Nat)"/>
    <property type="match status" value="1"/>
</dbReference>
<evidence type="ECO:0000313" key="13">
    <source>
        <dbReference type="Proteomes" id="UP000076154"/>
    </source>
</evidence>
<dbReference type="InterPro" id="IPR000182">
    <property type="entry name" value="GNAT_dom"/>
</dbReference>
<comment type="catalytic activity">
    <reaction evidence="10">
        <text>N-terminal L-methionyl-[transmembrane protein] + acetyl-CoA = N-terminal N(alpha)-acetyl-L-methionyl-[transmembrane protein] + CoA + H(+)</text>
        <dbReference type="Rhea" id="RHEA:50604"/>
        <dbReference type="Rhea" id="RHEA-COMP:12745"/>
        <dbReference type="Rhea" id="RHEA-COMP:12746"/>
        <dbReference type="ChEBI" id="CHEBI:15378"/>
        <dbReference type="ChEBI" id="CHEBI:57287"/>
        <dbReference type="ChEBI" id="CHEBI:57288"/>
        <dbReference type="ChEBI" id="CHEBI:64731"/>
        <dbReference type="ChEBI" id="CHEBI:133414"/>
        <dbReference type="EC" id="2.3.1.259"/>
    </reaction>
</comment>
<dbReference type="Proteomes" id="UP000076154">
    <property type="component" value="Unassembled WGS sequence"/>
</dbReference>
<dbReference type="CDD" id="cd04301">
    <property type="entry name" value="NAT_SF"/>
    <property type="match status" value="1"/>
</dbReference>
<keyword evidence="5" id="KW-0012">Acyltransferase</keyword>
<dbReference type="Pfam" id="PF00583">
    <property type="entry name" value="Acetyltransf_1"/>
    <property type="match status" value="1"/>
</dbReference>
<sequence length="187" mass="21048">MPDPPDILIRSLTSADVAKVRELHDLVLPLKYPTSFFVQLLLQSDRVCLAAYGSANPTSPIAFISASLRQPVRSQGFHDGDQRLRETKDSPHIEILTLGVLPAYQHRGLARLLIRRVYERLQEPSHKPRDQSDGTLLQANVATSNIPALTFYERMGMRIASDVIHNLYRSCRYGSRDGYLVAGVVYF</sequence>
<dbReference type="PROSITE" id="PS51186">
    <property type="entry name" value="GNAT"/>
    <property type="match status" value="1"/>
</dbReference>
<evidence type="ECO:0000256" key="7">
    <source>
        <dbReference type="ARBA" id="ARBA00026111"/>
    </source>
</evidence>
<evidence type="ECO:0000256" key="8">
    <source>
        <dbReference type="ARBA" id="ARBA00026144"/>
    </source>
</evidence>
<keyword evidence="3" id="KW-0159">Chromosome partition</keyword>
<dbReference type="GO" id="GO:0000139">
    <property type="term" value="C:Golgi membrane"/>
    <property type="evidence" value="ECO:0007669"/>
    <property type="project" value="TreeGrafter"/>
</dbReference>
<comment type="catalytic activity">
    <reaction evidence="9">
        <text>L-lysyl-[protein] + acetyl-CoA = N(6)-acetyl-L-lysyl-[protein] + CoA + H(+)</text>
        <dbReference type="Rhea" id="RHEA:45948"/>
        <dbReference type="Rhea" id="RHEA-COMP:9752"/>
        <dbReference type="Rhea" id="RHEA-COMP:10731"/>
        <dbReference type="ChEBI" id="CHEBI:15378"/>
        <dbReference type="ChEBI" id="CHEBI:29969"/>
        <dbReference type="ChEBI" id="CHEBI:57287"/>
        <dbReference type="ChEBI" id="CHEBI:57288"/>
        <dbReference type="ChEBI" id="CHEBI:61930"/>
        <dbReference type="EC" id="2.3.1.48"/>
    </reaction>
</comment>
<organism evidence="12 13">
    <name type="scientific">Hypsizygus marmoreus</name>
    <name type="common">White beech mushroom</name>
    <name type="synonym">Agaricus marmoreus</name>
    <dbReference type="NCBI Taxonomy" id="39966"/>
    <lineage>
        <taxon>Eukaryota</taxon>
        <taxon>Fungi</taxon>
        <taxon>Dikarya</taxon>
        <taxon>Basidiomycota</taxon>
        <taxon>Agaricomycotina</taxon>
        <taxon>Agaricomycetes</taxon>
        <taxon>Agaricomycetidae</taxon>
        <taxon>Agaricales</taxon>
        <taxon>Tricholomatineae</taxon>
        <taxon>Lyophyllaceae</taxon>
        <taxon>Hypsizygus</taxon>
    </lineage>
</organism>
<dbReference type="InterPro" id="IPR016181">
    <property type="entry name" value="Acyl_CoA_acyltransferase"/>
</dbReference>
<dbReference type="PANTHER" id="PTHR14744">
    <property type="entry name" value="N-ALPHA-ACETYLTRANSFERASE 60"/>
    <property type="match status" value="1"/>
</dbReference>
<dbReference type="AlphaFoldDB" id="A0A369K062"/>
<evidence type="ECO:0000313" key="12">
    <source>
        <dbReference type="EMBL" id="RDB25104.1"/>
    </source>
</evidence>
<dbReference type="GO" id="GO:0120518">
    <property type="term" value="F:protein N-terminal-methionine acetyltransferase activity"/>
    <property type="evidence" value="ECO:0007669"/>
    <property type="project" value="UniProtKB-EC"/>
</dbReference>
<dbReference type="EMBL" id="LUEZ02000041">
    <property type="protein sequence ID" value="RDB25104.1"/>
    <property type="molecule type" value="Genomic_DNA"/>
</dbReference>
<dbReference type="GO" id="GO:0007059">
    <property type="term" value="P:chromosome segregation"/>
    <property type="evidence" value="ECO:0007669"/>
    <property type="project" value="UniProtKB-KW"/>
</dbReference>
<gene>
    <name evidence="12" type="ORF">Hypma_008024</name>
</gene>
<dbReference type="PANTHER" id="PTHR14744:SF15">
    <property type="entry name" value="N-ALPHA-ACETYLTRANSFERASE 60"/>
    <property type="match status" value="1"/>
</dbReference>
<evidence type="ECO:0000256" key="9">
    <source>
        <dbReference type="ARBA" id="ARBA00048017"/>
    </source>
</evidence>
<keyword evidence="4" id="KW-0156">Chromatin regulator</keyword>
<keyword evidence="13" id="KW-1185">Reference proteome</keyword>
<dbReference type="InParanoid" id="A0A369K062"/>
<evidence type="ECO:0000256" key="10">
    <source>
        <dbReference type="ARBA" id="ARBA00048848"/>
    </source>
</evidence>
<accession>A0A369K062</accession>
<protein>
    <recommendedName>
        <fullName evidence="8">N-alpha-acetyltransferase 60</fullName>
        <ecNumber evidence="7">2.3.1.259</ecNumber>
        <ecNumber evidence="1">2.3.1.48</ecNumber>
    </recommendedName>
</protein>
<comment type="similarity">
    <text evidence="6">Belongs to the acetyltransferase family. NAA60 subfamily.</text>
</comment>
<dbReference type="OrthoDB" id="47374at2759"/>
<proteinExistence type="inferred from homology"/>
<dbReference type="EC" id="2.3.1.259" evidence="7"/>
<evidence type="ECO:0000256" key="2">
    <source>
        <dbReference type="ARBA" id="ARBA00022679"/>
    </source>
</evidence>
<reference evidence="12" key="1">
    <citation type="submission" date="2018-04" db="EMBL/GenBank/DDBJ databases">
        <title>Whole genome sequencing of Hypsizygus marmoreus.</title>
        <authorList>
            <person name="Choi I.-G."/>
            <person name="Min B."/>
            <person name="Kim J.-G."/>
            <person name="Kim S."/>
            <person name="Oh Y.-L."/>
            <person name="Kong W.-S."/>
            <person name="Park H."/>
            <person name="Jeong J."/>
            <person name="Song E.-S."/>
        </authorList>
    </citation>
    <scope>NUCLEOTIDE SEQUENCE [LARGE SCALE GENOMIC DNA]</scope>
    <source>
        <strain evidence="12">51987-8</strain>
    </source>
</reference>